<dbReference type="InterPro" id="IPR020560">
    <property type="entry name" value="PRibGlycinamide_synth_C-dom"/>
</dbReference>
<keyword evidence="10" id="KW-0464">Manganese</keyword>
<evidence type="ECO:0000256" key="1">
    <source>
        <dbReference type="ARBA" id="ARBA00001936"/>
    </source>
</evidence>
<organism evidence="18 19">
    <name type="scientific">Enterocloster asparagiformis</name>
    <dbReference type="NCBI Taxonomy" id="333367"/>
    <lineage>
        <taxon>Bacteria</taxon>
        <taxon>Bacillati</taxon>
        <taxon>Bacillota</taxon>
        <taxon>Clostridia</taxon>
        <taxon>Lachnospirales</taxon>
        <taxon>Lachnospiraceae</taxon>
        <taxon>Enterocloster</taxon>
    </lineage>
</organism>
<dbReference type="PANTHER" id="PTHR43472">
    <property type="entry name" value="PHOSPHORIBOSYLAMINE--GLYCINE LIGASE"/>
    <property type="match status" value="1"/>
</dbReference>
<dbReference type="SMART" id="SM01210">
    <property type="entry name" value="GARS_C"/>
    <property type="match status" value="1"/>
</dbReference>
<feature type="region of interest" description="Disordered" evidence="16">
    <location>
        <begin position="210"/>
        <end position="229"/>
    </location>
</feature>
<dbReference type="InterPro" id="IPR020559">
    <property type="entry name" value="PRibGlycinamide_synth_CS"/>
</dbReference>
<dbReference type="FunFam" id="3.90.600.10:FF:000001">
    <property type="entry name" value="Trifunctional purine biosynthetic protein adenosine-3"/>
    <property type="match status" value="1"/>
</dbReference>
<dbReference type="GO" id="GO:0005524">
    <property type="term" value="F:ATP binding"/>
    <property type="evidence" value="ECO:0007669"/>
    <property type="project" value="UniProtKB-UniRule"/>
</dbReference>
<evidence type="ECO:0000256" key="8">
    <source>
        <dbReference type="ARBA" id="ARBA00022755"/>
    </source>
</evidence>
<evidence type="ECO:0000313" key="18">
    <source>
        <dbReference type="EMBL" id="RGX32156.1"/>
    </source>
</evidence>
<comment type="cofactor">
    <cofactor evidence="2">
        <name>Mg(2+)</name>
        <dbReference type="ChEBI" id="CHEBI:18420"/>
    </cofactor>
</comment>
<dbReference type="InterPro" id="IPR011761">
    <property type="entry name" value="ATP-grasp"/>
</dbReference>
<dbReference type="PROSITE" id="PS00184">
    <property type="entry name" value="GARS"/>
    <property type="match status" value="1"/>
</dbReference>
<dbReference type="UniPathway" id="UPA00074">
    <property type="reaction ID" value="UER00125"/>
</dbReference>
<evidence type="ECO:0000256" key="2">
    <source>
        <dbReference type="ARBA" id="ARBA00001946"/>
    </source>
</evidence>
<evidence type="ECO:0000256" key="16">
    <source>
        <dbReference type="SAM" id="MobiDB-lite"/>
    </source>
</evidence>
<dbReference type="InterPro" id="IPR020561">
    <property type="entry name" value="PRibGlycinamid_synth_ATP-grasp"/>
</dbReference>
<dbReference type="AlphaFoldDB" id="A0A413FK67"/>
<dbReference type="FunFam" id="3.30.470.20:FF:000018">
    <property type="entry name" value="Trifunctional purine biosynthetic protein adenosine-3"/>
    <property type="match status" value="1"/>
</dbReference>
<reference evidence="18 19" key="1">
    <citation type="submission" date="2018-08" db="EMBL/GenBank/DDBJ databases">
        <title>A genome reference for cultivated species of the human gut microbiota.</title>
        <authorList>
            <person name="Zou Y."/>
            <person name="Xue W."/>
            <person name="Luo G."/>
        </authorList>
    </citation>
    <scope>NUCLEOTIDE SEQUENCE [LARGE SCALE GENOMIC DNA]</scope>
    <source>
        <strain evidence="18 19">AF04-15</strain>
    </source>
</reference>
<keyword evidence="9 15" id="KW-0067">ATP-binding</keyword>
<proteinExistence type="inferred from homology"/>
<evidence type="ECO:0000256" key="12">
    <source>
        <dbReference type="ARBA" id="ARBA00042242"/>
    </source>
</evidence>
<keyword evidence="5 14" id="KW-0436">Ligase</keyword>
<dbReference type="Proteomes" id="UP000283880">
    <property type="component" value="Unassembled WGS sequence"/>
</dbReference>
<comment type="pathway">
    <text evidence="3 14">Purine metabolism; IMP biosynthesis via de novo pathway; N(1)-(5-phospho-D-ribosyl)glycinamide from 5-phospho-alpha-D-ribose 1-diphosphate: step 2/2.</text>
</comment>
<evidence type="ECO:0000256" key="14">
    <source>
        <dbReference type="HAMAP-Rule" id="MF_00138"/>
    </source>
</evidence>
<evidence type="ECO:0000259" key="17">
    <source>
        <dbReference type="PROSITE" id="PS50975"/>
    </source>
</evidence>
<dbReference type="GO" id="GO:0004637">
    <property type="term" value="F:phosphoribosylamine-glycine ligase activity"/>
    <property type="evidence" value="ECO:0007669"/>
    <property type="project" value="UniProtKB-UniRule"/>
</dbReference>
<evidence type="ECO:0000256" key="11">
    <source>
        <dbReference type="ARBA" id="ARBA00038345"/>
    </source>
</evidence>
<keyword evidence="6" id="KW-0479">Metal-binding</keyword>
<dbReference type="RefSeq" id="WP_007714219.1">
    <property type="nucleotide sequence ID" value="NZ_JAWRJJ010000226.1"/>
</dbReference>
<dbReference type="GO" id="GO:0006189">
    <property type="term" value="P:'de novo' IMP biosynthetic process"/>
    <property type="evidence" value="ECO:0007669"/>
    <property type="project" value="UniProtKB-UniRule"/>
</dbReference>
<dbReference type="InterPro" id="IPR000115">
    <property type="entry name" value="PRibGlycinamide_synth"/>
</dbReference>
<keyword evidence="8 14" id="KW-0658">Purine biosynthesis</keyword>
<dbReference type="NCBIfam" id="TIGR00877">
    <property type="entry name" value="purD"/>
    <property type="match status" value="1"/>
</dbReference>
<evidence type="ECO:0000256" key="15">
    <source>
        <dbReference type="PROSITE-ProRule" id="PRU00409"/>
    </source>
</evidence>
<dbReference type="Pfam" id="PF02844">
    <property type="entry name" value="GARS_N"/>
    <property type="match status" value="1"/>
</dbReference>
<keyword evidence="7 15" id="KW-0547">Nucleotide-binding</keyword>
<comment type="catalytic activity">
    <reaction evidence="14">
        <text>5-phospho-beta-D-ribosylamine + glycine + ATP = N(1)-(5-phospho-beta-D-ribosyl)glycinamide + ADP + phosphate + H(+)</text>
        <dbReference type="Rhea" id="RHEA:17453"/>
        <dbReference type="ChEBI" id="CHEBI:15378"/>
        <dbReference type="ChEBI" id="CHEBI:30616"/>
        <dbReference type="ChEBI" id="CHEBI:43474"/>
        <dbReference type="ChEBI" id="CHEBI:57305"/>
        <dbReference type="ChEBI" id="CHEBI:58681"/>
        <dbReference type="ChEBI" id="CHEBI:143788"/>
        <dbReference type="ChEBI" id="CHEBI:456216"/>
        <dbReference type="EC" id="6.3.4.13"/>
    </reaction>
</comment>
<evidence type="ECO:0000256" key="9">
    <source>
        <dbReference type="ARBA" id="ARBA00022840"/>
    </source>
</evidence>
<dbReference type="Gene3D" id="3.30.1490.20">
    <property type="entry name" value="ATP-grasp fold, A domain"/>
    <property type="match status" value="1"/>
</dbReference>
<name>A0A413FK67_9FIRM</name>
<sequence>MKVLVIGGGGREHAICWKLAQSPKVKELYCAPGNAGIAEIARCVDIGVMDFEKMTEFAKKEAFDLVVVGPDDPLAAGLVDALEAAGLRTFGPRKSAAILEGSKAFSKDLMKKYGIPTAAYETFDTPEAALEYLETAPVPVVLKADGLALGKGVLICNTREEAREGVKTLMLDKQFGSAGDRIVVEEFMTGREVSVLSFVDGKTIRIMTSAQDHKRAKDGDQGLNTGGMGTFSPSPFYTPEVDQFCREHIYQPTVDAMAAEGREFKGIIFFGLMLTADGPKVLEYNARFGDPETQVVLPRMKNDIVDVFEACVDGTLDQVELDFEDNAAVCVVLASAGYPEHYEKGYRIEGLEKFKDQDGYYVFHAGSKFDAEGNIVTNGGRVLGVTAKGKDLEEARANAYKAAEWVEFGNKYMRGDIGKAIDELIG</sequence>
<protein>
    <recommendedName>
        <fullName evidence="4 14">Phosphoribosylamine--glycine ligase</fullName>
        <ecNumber evidence="4 14">6.3.4.13</ecNumber>
    </recommendedName>
    <alternativeName>
        <fullName evidence="14">GARS</fullName>
    </alternativeName>
    <alternativeName>
        <fullName evidence="12 14">Glycinamide ribonucleotide synthetase</fullName>
    </alternativeName>
    <alternativeName>
        <fullName evidence="13 14">Phosphoribosylglycinamide synthetase</fullName>
    </alternativeName>
</protein>
<evidence type="ECO:0000256" key="3">
    <source>
        <dbReference type="ARBA" id="ARBA00005174"/>
    </source>
</evidence>
<comment type="similarity">
    <text evidence="11 14">Belongs to the GARS family.</text>
</comment>
<evidence type="ECO:0000256" key="13">
    <source>
        <dbReference type="ARBA" id="ARBA00042864"/>
    </source>
</evidence>
<evidence type="ECO:0000256" key="7">
    <source>
        <dbReference type="ARBA" id="ARBA00022741"/>
    </source>
</evidence>
<dbReference type="GO" id="GO:0009113">
    <property type="term" value="P:purine nucleobase biosynthetic process"/>
    <property type="evidence" value="ECO:0007669"/>
    <property type="project" value="InterPro"/>
</dbReference>
<dbReference type="GO" id="GO:0046872">
    <property type="term" value="F:metal ion binding"/>
    <property type="evidence" value="ECO:0007669"/>
    <property type="project" value="UniProtKB-KW"/>
</dbReference>
<dbReference type="InterPro" id="IPR037123">
    <property type="entry name" value="PRibGlycinamide_synth_C_sf"/>
</dbReference>
<dbReference type="Gene3D" id="3.90.600.10">
    <property type="entry name" value="Phosphoribosylglycinamide synthetase, C-terminal domain"/>
    <property type="match status" value="1"/>
</dbReference>
<dbReference type="SUPFAM" id="SSF52440">
    <property type="entry name" value="PreATP-grasp domain"/>
    <property type="match status" value="1"/>
</dbReference>
<evidence type="ECO:0000256" key="5">
    <source>
        <dbReference type="ARBA" id="ARBA00022598"/>
    </source>
</evidence>
<dbReference type="Gene3D" id="3.30.470.20">
    <property type="entry name" value="ATP-grasp fold, B domain"/>
    <property type="match status" value="1"/>
</dbReference>
<dbReference type="InterPro" id="IPR011054">
    <property type="entry name" value="Rudment_hybrid_motif"/>
</dbReference>
<dbReference type="PROSITE" id="PS50975">
    <property type="entry name" value="ATP_GRASP"/>
    <property type="match status" value="1"/>
</dbReference>
<comment type="caution">
    <text evidence="18">The sequence shown here is derived from an EMBL/GenBank/DDBJ whole genome shotgun (WGS) entry which is preliminary data.</text>
</comment>
<dbReference type="SUPFAM" id="SSF51246">
    <property type="entry name" value="Rudiment single hybrid motif"/>
    <property type="match status" value="1"/>
</dbReference>
<dbReference type="FunFam" id="3.40.50.20:FF:000006">
    <property type="entry name" value="Phosphoribosylamine--glycine ligase, chloroplastic"/>
    <property type="match status" value="1"/>
</dbReference>
<dbReference type="InterPro" id="IPR016185">
    <property type="entry name" value="PreATP-grasp_dom_sf"/>
</dbReference>
<dbReference type="EMBL" id="QSBM01000002">
    <property type="protein sequence ID" value="RGX32156.1"/>
    <property type="molecule type" value="Genomic_DNA"/>
</dbReference>
<evidence type="ECO:0000313" key="19">
    <source>
        <dbReference type="Proteomes" id="UP000283880"/>
    </source>
</evidence>
<evidence type="ECO:0000256" key="4">
    <source>
        <dbReference type="ARBA" id="ARBA00013255"/>
    </source>
</evidence>
<dbReference type="OrthoDB" id="9807240at2"/>
<evidence type="ECO:0000256" key="6">
    <source>
        <dbReference type="ARBA" id="ARBA00022723"/>
    </source>
</evidence>
<evidence type="ECO:0000256" key="10">
    <source>
        <dbReference type="ARBA" id="ARBA00023211"/>
    </source>
</evidence>
<dbReference type="SUPFAM" id="SSF56059">
    <property type="entry name" value="Glutathione synthetase ATP-binding domain-like"/>
    <property type="match status" value="1"/>
</dbReference>
<dbReference type="EC" id="6.3.4.13" evidence="4 14"/>
<dbReference type="Pfam" id="PF01071">
    <property type="entry name" value="GARS_A"/>
    <property type="match status" value="1"/>
</dbReference>
<dbReference type="InterPro" id="IPR013815">
    <property type="entry name" value="ATP_grasp_subdomain_1"/>
</dbReference>
<dbReference type="HAMAP" id="MF_00138">
    <property type="entry name" value="GARS"/>
    <property type="match status" value="1"/>
</dbReference>
<comment type="cofactor">
    <cofactor evidence="1">
        <name>Mn(2+)</name>
        <dbReference type="ChEBI" id="CHEBI:29035"/>
    </cofactor>
</comment>
<feature type="domain" description="ATP-grasp" evidence="17">
    <location>
        <begin position="107"/>
        <end position="313"/>
    </location>
</feature>
<dbReference type="Gene3D" id="3.40.50.20">
    <property type="match status" value="1"/>
</dbReference>
<dbReference type="Pfam" id="PF02843">
    <property type="entry name" value="GARS_C"/>
    <property type="match status" value="1"/>
</dbReference>
<dbReference type="SMART" id="SM01209">
    <property type="entry name" value="GARS_A"/>
    <property type="match status" value="1"/>
</dbReference>
<dbReference type="InterPro" id="IPR020562">
    <property type="entry name" value="PRibGlycinamide_synth_N"/>
</dbReference>
<feature type="compositionally biased region" description="Basic and acidic residues" evidence="16">
    <location>
        <begin position="211"/>
        <end position="220"/>
    </location>
</feature>
<dbReference type="PANTHER" id="PTHR43472:SF1">
    <property type="entry name" value="PHOSPHORIBOSYLAMINE--GLYCINE LIGASE, CHLOROPLASTIC"/>
    <property type="match status" value="1"/>
</dbReference>
<gene>
    <name evidence="14" type="primary">purD</name>
    <name evidence="18" type="ORF">DWV29_05065</name>
</gene>
<accession>A0A413FK67</accession>